<dbReference type="CDD" id="cd01167">
    <property type="entry name" value="bac_FRK"/>
    <property type="match status" value="1"/>
</dbReference>
<feature type="domain" description="Carbohydrate kinase PfkB" evidence="6">
    <location>
        <begin position="2"/>
        <end position="303"/>
    </location>
</feature>
<dbReference type="EMBL" id="CP022752">
    <property type="protein sequence ID" value="ASU81086.1"/>
    <property type="molecule type" value="Genomic_DNA"/>
</dbReference>
<evidence type="ECO:0000313" key="9">
    <source>
        <dbReference type="Proteomes" id="UP000029737"/>
    </source>
</evidence>
<keyword evidence="5" id="KW-0067">ATP-binding</keyword>
<sequence length="315" mass="32622">MIVVGGEALVDLVPENERTESGLAALVPRLGGAACNVAVALGRLGADAALLSRLSTDAFGRALLRRLSSSGVDTSLLQRGDEPTSLAVVNPVENGVEYTFHVHGCADRRVVDPGPLESAHAVSLGGLSLVLEPGASAYESVMRRESHRGSLIALDPNIRDPLIDDAAAYRARFENWLPNVDLLKLSAEDAQWLVGDSARDPVGAAREWVTMGPSAVLVTHGGAGMSVVLRDGGRVDVSVPSSTVVDTIGAGDTVQAAVLAWLARNDVLSGSAVAALGTEQWRAVLRFAASSAAVTCSRPGAEPPHAAELDELASC</sequence>
<dbReference type="Gene3D" id="3.40.1190.20">
    <property type="match status" value="1"/>
</dbReference>
<dbReference type="InterPro" id="IPR002173">
    <property type="entry name" value="Carboh/pur_kinase_PfkB_CS"/>
</dbReference>
<dbReference type="Proteomes" id="UP000215043">
    <property type="component" value="Chromosome"/>
</dbReference>
<dbReference type="RefSeq" id="WP_043574109.1">
    <property type="nucleotide sequence ID" value="NZ_CP022752.1"/>
</dbReference>
<evidence type="ECO:0000256" key="3">
    <source>
        <dbReference type="ARBA" id="ARBA00022741"/>
    </source>
</evidence>
<dbReference type="Pfam" id="PF00294">
    <property type="entry name" value="PfkB"/>
    <property type="match status" value="1"/>
</dbReference>
<name>A0A099D5E1_9ACTN</name>
<evidence type="ECO:0000313" key="10">
    <source>
        <dbReference type="Proteomes" id="UP000215043"/>
    </source>
</evidence>
<dbReference type="KEGG" id="aey:CDG81_12875"/>
<reference evidence="8 9" key="1">
    <citation type="journal article" date="2014" name="PLoS ONE">
        <title>Identification and Characterization of a New Erythromycin Biosynthetic Gene Cluster in Actinopolyspora erythraea YIM90600, a Novel Erythronolide-Producing Halophilic Actinomycete Isolated from Salt Field.</title>
        <authorList>
            <person name="Chen D."/>
            <person name="Feng J."/>
            <person name="Huang L."/>
            <person name="Zhang Q."/>
            <person name="Wu J."/>
            <person name="Zhu X."/>
            <person name="Duan Y."/>
            <person name="Xu Z."/>
        </authorList>
    </citation>
    <scope>NUCLEOTIDE SEQUENCE [LARGE SCALE GENOMIC DNA]</scope>
    <source>
        <strain evidence="8 9">YIM90600</strain>
    </source>
</reference>
<proteinExistence type="inferred from homology"/>
<keyword evidence="2" id="KW-0808">Transferase</keyword>
<protein>
    <submittedName>
        <fullName evidence="7">Carbohydrate kinase</fullName>
    </submittedName>
    <submittedName>
        <fullName evidence="8">Sugar kinase</fullName>
    </submittedName>
</protein>
<dbReference type="InterPro" id="IPR011611">
    <property type="entry name" value="PfkB_dom"/>
</dbReference>
<dbReference type="HOGENOM" id="CLU_027634_6_2_11"/>
<dbReference type="eggNOG" id="COG0524">
    <property type="taxonomic scope" value="Bacteria"/>
</dbReference>
<gene>
    <name evidence="7" type="ORF">CDG81_12875</name>
    <name evidence="8" type="ORF">IL38_12975</name>
</gene>
<evidence type="ECO:0000256" key="4">
    <source>
        <dbReference type="ARBA" id="ARBA00022777"/>
    </source>
</evidence>
<accession>A0A099D5E1</accession>
<comment type="similarity">
    <text evidence="1">Belongs to the carbohydrate kinase PfkB family.</text>
</comment>
<evidence type="ECO:0000313" key="7">
    <source>
        <dbReference type="EMBL" id="ASU81086.1"/>
    </source>
</evidence>
<keyword evidence="9" id="KW-1185">Reference proteome</keyword>
<evidence type="ECO:0000256" key="1">
    <source>
        <dbReference type="ARBA" id="ARBA00010688"/>
    </source>
</evidence>
<keyword evidence="4 7" id="KW-0418">Kinase</keyword>
<dbReference type="AlphaFoldDB" id="A0A099D5E1"/>
<dbReference type="PROSITE" id="PS00584">
    <property type="entry name" value="PFKB_KINASES_2"/>
    <property type="match status" value="1"/>
</dbReference>
<dbReference type="InterPro" id="IPR050306">
    <property type="entry name" value="PfkB_Carbo_kinase"/>
</dbReference>
<evidence type="ECO:0000256" key="5">
    <source>
        <dbReference type="ARBA" id="ARBA00022840"/>
    </source>
</evidence>
<dbReference type="SUPFAM" id="SSF53613">
    <property type="entry name" value="Ribokinase-like"/>
    <property type="match status" value="1"/>
</dbReference>
<evidence type="ECO:0000313" key="8">
    <source>
        <dbReference type="EMBL" id="KGI81161.1"/>
    </source>
</evidence>
<dbReference type="GO" id="GO:0005524">
    <property type="term" value="F:ATP binding"/>
    <property type="evidence" value="ECO:0007669"/>
    <property type="project" value="UniProtKB-KW"/>
</dbReference>
<evidence type="ECO:0000256" key="2">
    <source>
        <dbReference type="ARBA" id="ARBA00022679"/>
    </source>
</evidence>
<dbReference type="EMBL" id="JPMV01000021">
    <property type="protein sequence ID" value="KGI81161.1"/>
    <property type="molecule type" value="Genomic_DNA"/>
</dbReference>
<dbReference type="InterPro" id="IPR029056">
    <property type="entry name" value="Ribokinase-like"/>
</dbReference>
<evidence type="ECO:0000259" key="6">
    <source>
        <dbReference type="Pfam" id="PF00294"/>
    </source>
</evidence>
<organism evidence="7 10">
    <name type="scientific">Actinopolyspora erythraea</name>
    <dbReference type="NCBI Taxonomy" id="414996"/>
    <lineage>
        <taxon>Bacteria</taxon>
        <taxon>Bacillati</taxon>
        <taxon>Actinomycetota</taxon>
        <taxon>Actinomycetes</taxon>
        <taxon>Actinopolysporales</taxon>
        <taxon>Actinopolysporaceae</taxon>
        <taxon>Actinopolyspora</taxon>
    </lineage>
</organism>
<reference evidence="7 10" key="2">
    <citation type="submission" date="2017-08" db="EMBL/GenBank/DDBJ databases">
        <title>The complete genome sequence of moderately halophilic actinomycete Actinopolyspora erythraea YIM 90600, the producer of novel erythromycin, novel actinopolysporins A-C and tubercidin.</title>
        <authorList>
            <person name="Yin M."/>
            <person name="Tang S."/>
        </authorList>
    </citation>
    <scope>NUCLEOTIDE SEQUENCE [LARGE SCALE GENOMIC DNA]</scope>
    <source>
        <strain evidence="7 10">YIM 90600</strain>
    </source>
</reference>
<dbReference type="Proteomes" id="UP000029737">
    <property type="component" value="Unassembled WGS sequence"/>
</dbReference>
<dbReference type="OrthoDB" id="9795789at2"/>
<dbReference type="PANTHER" id="PTHR43085">
    <property type="entry name" value="HEXOKINASE FAMILY MEMBER"/>
    <property type="match status" value="1"/>
</dbReference>
<dbReference type="PANTHER" id="PTHR43085:SF1">
    <property type="entry name" value="PSEUDOURIDINE KINASE-RELATED"/>
    <property type="match status" value="1"/>
</dbReference>
<keyword evidence="3" id="KW-0547">Nucleotide-binding</keyword>
<dbReference type="GO" id="GO:0016301">
    <property type="term" value="F:kinase activity"/>
    <property type="evidence" value="ECO:0007669"/>
    <property type="project" value="UniProtKB-KW"/>
</dbReference>